<dbReference type="RefSeq" id="XP_013757296.1">
    <property type="nucleotide sequence ID" value="XM_013901842.1"/>
</dbReference>
<dbReference type="EMBL" id="GL349459">
    <property type="protein sequence ID" value="KNC49963.1"/>
    <property type="molecule type" value="Genomic_DNA"/>
</dbReference>
<evidence type="ECO:0000313" key="2">
    <source>
        <dbReference type="EMBL" id="KNC49963.1"/>
    </source>
</evidence>
<name>A0A0L0DF69_THETB</name>
<dbReference type="GeneID" id="25569818"/>
<dbReference type="AlphaFoldDB" id="A0A0L0DF69"/>
<keyword evidence="3" id="KW-1185">Reference proteome</keyword>
<gene>
    <name evidence="2" type="ORF">AMSG_11903</name>
</gene>
<protein>
    <submittedName>
        <fullName evidence="2">Uncharacterized protein</fullName>
    </submittedName>
</protein>
<evidence type="ECO:0000256" key="1">
    <source>
        <dbReference type="SAM" id="MobiDB-lite"/>
    </source>
</evidence>
<evidence type="ECO:0000313" key="3">
    <source>
        <dbReference type="Proteomes" id="UP000054408"/>
    </source>
</evidence>
<organism evidence="2 3">
    <name type="scientific">Thecamonas trahens ATCC 50062</name>
    <dbReference type="NCBI Taxonomy" id="461836"/>
    <lineage>
        <taxon>Eukaryota</taxon>
        <taxon>Apusozoa</taxon>
        <taxon>Apusomonadida</taxon>
        <taxon>Apusomonadidae</taxon>
        <taxon>Thecamonas</taxon>
    </lineage>
</organism>
<proteinExistence type="predicted"/>
<accession>A0A0L0DF69</accession>
<sequence length="536" mass="58738">MSEEGDGGVDKWVGLQVVVDKRRRRRVRPRAARELVVVPARGREQSCNASREGNESTVAAVSIPSGPDTRHQGHARLRKRANERKSVNYVAMEVAKASPIKARLPRSAPLVTSPALHPNVNVLINSKFGLRRALERELELTRGRLRQRPATPVQLGVRTRQRGVVPQSTGRRAAHATGRGLERMPSGIRRSAVMRKPGRPGRVRRYVGKLAPVIPAIIRPDILPTSSVFAAASDADEHAHFLECARRSESPGPEPASPTARANATLMRRQESAVRLQVAAGRSWSSDDSDDESASSSHHALSVKLPPKLRVGRVSFAQTRQSPVTGPIPRQSSRLASMASFAVDESDSTEARILCGFRRELASLLHTSIRDGLAELFAGHGGALKDEWGEDSIDFDLVSQSMIEIAVDASMDLVFECVQELAHASIHSGSRHTLSQYSVCDAQLYALLATVGETLSVLSGFLTNHRHDGFLLSVLHLLDNVKRPSHHRLWSLQSSLRELHSYTTGWLATAHMLQDSESQEALTRCFEQPAFGSALQ</sequence>
<reference evidence="2 3" key="1">
    <citation type="submission" date="2010-05" db="EMBL/GenBank/DDBJ databases">
        <title>The Genome Sequence of Thecamonas trahens ATCC 50062.</title>
        <authorList>
            <consortium name="The Broad Institute Genome Sequencing Platform"/>
            <person name="Russ C."/>
            <person name="Cuomo C."/>
            <person name="Shea T."/>
            <person name="Young S.K."/>
            <person name="Zeng Q."/>
            <person name="Koehrsen M."/>
            <person name="Haas B."/>
            <person name="Borodovsky M."/>
            <person name="Guigo R."/>
            <person name="Alvarado L."/>
            <person name="Berlin A."/>
            <person name="Bochicchio J."/>
            <person name="Borenstein D."/>
            <person name="Chapman S."/>
            <person name="Chen Z."/>
            <person name="Freedman E."/>
            <person name="Gellesch M."/>
            <person name="Goldberg J."/>
            <person name="Griggs A."/>
            <person name="Gujja S."/>
            <person name="Heilman E."/>
            <person name="Heiman D."/>
            <person name="Hepburn T."/>
            <person name="Howarth C."/>
            <person name="Jen D."/>
            <person name="Larson L."/>
            <person name="Mehta T."/>
            <person name="Park D."/>
            <person name="Pearson M."/>
            <person name="Roberts A."/>
            <person name="Saif S."/>
            <person name="Shenoy N."/>
            <person name="Sisk P."/>
            <person name="Stolte C."/>
            <person name="Sykes S."/>
            <person name="Thomson T."/>
            <person name="Walk T."/>
            <person name="White J."/>
            <person name="Yandava C."/>
            <person name="Burger G."/>
            <person name="Gray M.W."/>
            <person name="Holland P.W.H."/>
            <person name="King N."/>
            <person name="Lang F.B.F."/>
            <person name="Roger A.J."/>
            <person name="Ruiz-Trillo I."/>
            <person name="Lander E."/>
            <person name="Nusbaum C."/>
        </authorList>
    </citation>
    <scope>NUCLEOTIDE SEQUENCE [LARGE SCALE GENOMIC DNA]</scope>
    <source>
        <strain evidence="2 3">ATCC 50062</strain>
    </source>
</reference>
<feature type="region of interest" description="Disordered" evidence="1">
    <location>
        <begin position="160"/>
        <end position="179"/>
    </location>
</feature>
<dbReference type="Proteomes" id="UP000054408">
    <property type="component" value="Unassembled WGS sequence"/>
</dbReference>
<feature type="region of interest" description="Disordered" evidence="1">
    <location>
        <begin position="277"/>
        <end position="302"/>
    </location>
</feature>